<reference evidence="2 3" key="1">
    <citation type="journal article" date="2013" name="J. Microbiol. Biotechnol.">
        <title>Novosphingobium ginsenosidimutans sp. nov., with the ability to convert ginsenoside.</title>
        <authorList>
            <person name="Kim J.K."/>
            <person name="He D."/>
            <person name="Liu Q.M."/>
            <person name="Park H.Y."/>
            <person name="Jung M.S."/>
            <person name="Yoon M.H."/>
            <person name="Kim S.C."/>
            <person name="Im W.T."/>
        </authorList>
    </citation>
    <scope>NUCLEOTIDE SEQUENCE [LARGE SCALE GENOMIC DNA]</scope>
    <source>
        <strain evidence="2 3">FW-6</strain>
    </source>
</reference>
<evidence type="ECO:0000256" key="1">
    <source>
        <dbReference type="SAM" id="Phobius"/>
    </source>
</evidence>
<accession>A0A5B8S6I8</accession>
<dbReference type="EMBL" id="CP042345">
    <property type="protein sequence ID" value="QEA16592.1"/>
    <property type="molecule type" value="Genomic_DNA"/>
</dbReference>
<gene>
    <name evidence="2" type="ORF">FRF71_10875</name>
</gene>
<organism evidence="2 3">
    <name type="scientific">Novosphingobium ginsenosidimutans</name>
    <dbReference type="NCBI Taxonomy" id="1176536"/>
    <lineage>
        <taxon>Bacteria</taxon>
        <taxon>Pseudomonadati</taxon>
        <taxon>Pseudomonadota</taxon>
        <taxon>Alphaproteobacteria</taxon>
        <taxon>Sphingomonadales</taxon>
        <taxon>Sphingomonadaceae</taxon>
        <taxon>Novosphingobium</taxon>
    </lineage>
</organism>
<evidence type="ECO:0008006" key="4">
    <source>
        <dbReference type="Google" id="ProtNLM"/>
    </source>
</evidence>
<dbReference type="OrthoDB" id="3781906at2"/>
<keyword evidence="1" id="KW-1133">Transmembrane helix</keyword>
<dbReference type="AlphaFoldDB" id="A0A5B8S6I8"/>
<evidence type="ECO:0000313" key="3">
    <source>
        <dbReference type="Proteomes" id="UP000321172"/>
    </source>
</evidence>
<feature type="transmembrane region" description="Helical" evidence="1">
    <location>
        <begin position="151"/>
        <end position="173"/>
    </location>
</feature>
<feature type="transmembrane region" description="Helical" evidence="1">
    <location>
        <begin position="124"/>
        <end position="145"/>
    </location>
</feature>
<dbReference type="RefSeq" id="WP_147090671.1">
    <property type="nucleotide sequence ID" value="NZ_BAABJD010000005.1"/>
</dbReference>
<dbReference type="KEGG" id="ngf:FRF71_10875"/>
<sequence>MNLADLAYPTLVYVHLLLFVLWLGADVGVFLLGQHFRKRDIYTLDQRIALLKLLVIVDLTPRAAWALMVPLSLSVSYMGGWWDLPLAIVWFGWIIAAIWLWLVFDAHAHDMTPRAARNRRIEGWIRYLLCAGYLWLGLESVLTGHPIAPTWLAWKALLFGAIFAAAIMIDVSFKPVGAQLGRLLAEGSSDATEVPLRRTMDNTRWWVWLTYLLLVITSYLGAVKPIP</sequence>
<proteinExistence type="predicted"/>
<dbReference type="Proteomes" id="UP000321172">
    <property type="component" value="Chromosome"/>
</dbReference>
<feature type="transmembrane region" description="Helical" evidence="1">
    <location>
        <begin position="205"/>
        <end position="222"/>
    </location>
</feature>
<feature type="transmembrane region" description="Helical" evidence="1">
    <location>
        <begin position="53"/>
        <end position="78"/>
    </location>
</feature>
<keyword evidence="1" id="KW-0812">Transmembrane</keyword>
<keyword evidence="1" id="KW-0472">Membrane</keyword>
<keyword evidence="3" id="KW-1185">Reference proteome</keyword>
<name>A0A5B8S6I8_9SPHN</name>
<feature type="transmembrane region" description="Helical" evidence="1">
    <location>
        <begin position="12"/>
        <end position="32"/>
    </location>
</feature>
<feature type="transmembrane region" description="Helical" evidence="1">
    <location>
        <begin position="84"/>
        <end position="104"/>
    </location>
</feature>
<protein>
    <recommendedName>
        <fullName evidence="4">DUF2269 family protein</fullName>
    </recommendedName>
</protein>
<evidence type="ECO:0000313" key="2">
    <source>
        <dbReference type="EMBL" id="QEA16592.1"/>
    </source>
</evidence>